<evidence type="ECO:0000256" key="13">
    <source>
        <dbReference type="SAM" id="Phobius"/>
    </source>
</evidence>
<reference evidence="14 15" key="1">
    <citation type="journal article" date="2020" name="Microbiome">
        <title>Single-cell genomics of uncultured bacteria reveals dietary fiber responders in the mouse gut microbiota.</title>
        <authorList>
            <person name="Chijiiwa R."/>
            <person name="Hosokawa M."/>
            <person name="Kogawa M."/>
            <person name="Nishikawa Y."/>
            <person name="Ide K."/>
            <person name="Sakanashi C."/>
            <person name="Takahashi K."/>
            <person name="Takeyama H."/>
        </authorList>
    </citation>
    <scope>NUCLEOTIDE SEQUENCE [LARGE SCALE GENOMIC DNA]</scope>
    <source>
        <strain evidence="14">IMSAGC_017</strain>
    </source>
</reference>
<evidence type="ECO:0000256" key="3">
    <source>
        <dbReference type="ARBA" id="ARBA00018524"/>
    </source>
</evidence>
<dbReference type="SUPFAM" id="SSF81345">
    <property type="entry name" value="ABC transporter involved in vitamin B12 uptake, BtuC"/>
    <property type="match status" value="1"/>
</dbReference>
<evidence type="ECO:0000256" key="10">
    <source>
        <dbReference type="ARBA" id="ARBA00025320"/>
    </source>
</evidence>
<evidence type="ECO:0000313" key="14">
    <source>
        <dbReference type="EMBL" id="GFI41805.1"/>
    </source>
</evidence>
<keyword evidence="4" id="KW-0813">Transport</keyword>
<dbReference type="GO" id="GO:0033214">
    <property type="term" value="P:siderophore-iron import into cell"/>
    <property type="evidence" value="ECO:0007669"/>
    <property type="project" value="TreeGrafter"/>
</dbReference>
<comment type="caution">
    <text evidence="14">The sequence shown here is derived from an EMBL/GenBank/DDBJ whole genome shotgun (WGS) entry which is preliminary data.</text>
</comment>
<evidence type="ECO:0000313" key="15">
    <source>
        <dbReference type="Proteomes" id="UP000490821"/>
    </source>
</evidence>
<feature type="transmembrane region" description="Helical" evidence="13">
    <location>
        <begin position="46"/>
        <end position="64"/>
    </location>
</feature>
<proteinExistence type="inferred from homology"/>
<dbReference type="EMBL" id="BLMI01000230">
    <property type="protein sequence ID" value="GFI41805.1"/>
    <property type="molecule type" value="Genomic_DNA"/>
</dbReference>
<evidence type="ECO:0000256" key="9">
    <source>
        <dbReference type="ARBA" id="ARBA00023136"/>
    </source>
</evidence>
<evidence type="ECO:0000256" key="4">
    <source>
        <dbReference type="ARBA" id="ARBA00022448"/>
    </source>
</evidence>
<dbReference type="InterPro" id="IPR000522">
    <property type="entry name" value="ABC_transptr_permease_BtuC"/>
</dbReference>
<keyword evidence="7 13" id="KW-1133">Transmembrane helix</keyword>
<evidence type="ECO:0000256" key="11">
    <source>
        <dbReference type="ARBA" id="ARBA00031149"/>
    </source>
</evidence>
<evidence type="ECO:0000256" key="6">
    <source>
        <dbReference type="ARBA" id="ARBA00022692"/>
    </source>
</evidence>
<evidence type="ECO:0000256" key="8">
    <source>
        <dbReference type="ARBA" id="ARBA00023004"/>
    </source>
</evidence>
<dbReference type="Gene3D" id="1.10.3470.10">
    <property type="entry name" value="ABC transporter involved in vitamin B12 uptake, BtuC"/>
    <property type="match status" value="1"/>
</dbReference>
<evidence type="ECO:0000256" key="2">
    <source>
        <dbReference type="ARBA" id="ARBA00007935"/>
    </source>
</evidence>
<dbReference type="PANTHER" id="PTHR30472:SF21">
    <property type="entry name" value="HEME-IRON TRANSPORT SYSTEM PERMEASE PROTEIN ISDF-RELATED"/>
    <property type="match status" value="1"/>
</dbReference>
<dbReference type="InterPro" id="IPR037294">
    <property type="entry name" value="ABC_BtuC-like"/>
</dbReference>
<keyword evidence="5" id="KW-1003">Cell membrane</keyword>
<dbReference type="GO" id="GO:0022857">
    <property type="term" value="F:transmembrane transporter activity"/>
    <property type="evidence" value="ECO:0007669"/>
    <property type="project" value="InterPro"/>
</dbReference>
<protein>
    <recommendedName>
        <fullName evidence="3">Probable heme-iron transport system permease protein IsdF</fullName>
    </recommendedName>
    <alternativeName>
        <fullName evidence="12">Iron-regulated surface determinant protein F</fullName>
    </alternativeName>
    <alternativeName>
        <fullName evidence="11">Staphylococcal iron-regulated protein G</fullName>
    </alternativeName>
</protein>
<gene>
    <name evidence="14" type="primary">yfhA</name>
    <name evidence="14" type="ORF">IMSAGC017_01850</name>
</gene>
<evidence type="ECO:0000256" key="7">
    <source>
        <dbReference type="ARBA" id="ARBA00022989"/>
    </source>
</evidence>
<keyword evidence="9 13" id="KW-0472">Membrane</keyword>
<evidence type="ECO:0000256" key="5">
    <source>
        <dbReference type="ARBA" id="ARBA00022475"/>
    </source>
</evidence>
<comment type="similarity">
    <text evidence="2">Belongs to the binding-protein-dependent transport system permease family. FecCD subfamily.</text>
</comment>
<comment type="subcellular location">
    <subcellularLocation>
        <location evidence="1">Cell membrane</location>
        <topology evidence="1">Multi-pass membrane protein</topology>
    </subcellularLocation>
</comment>
<dbReference type="Pfam" id="PF01032">
    <property type="entry name" value="FecCD"/>
    <property type="match status" value="1"/>
</dbReference>
<comment type="function">
    <text evidence="10">Part of the binding-protein-dependent transport system for heme-iron. Responsible for the translocation of the substrate across the membrane.</text>
</comment>
<evidence type="ECO:0000256" key="12">
    <source>
        <dbReference type="ARBA" id="ARBA00031465"/>
    </source>
</evidence>
<accession>A0A829ZD62</accession>
<dbReference type="AlphaFoldDB" id="A0A829ZD62"/>
<feature type="transmembrane region" description="Helical" evidence="13">
    <location>
        <begin position="21"/>
        <end position="40"/>
    </location>
</feature>
<sequence length="73" mass="7794">MLVPHISRLLVGTEHKHLIPISLLIGAIVLLVADTVGRIIMAPYEISAAIIMAIIGGPLFIILLKRSIDVDGS</sequence>
<dbReference type="PANTHER" id="PTHR30472">
    <property type="entry name" value="FERRIC ENTEROBACTIN TRANSPORT SYSTEM PERMEASE PROTEIN"/>
    <property type="match status" value="1"/>
</dbReference>
<name>A0A829ZD62_9FIRM</name>
<keyword evidence="8" id="KW-0408">Iron</keyword>
<dbReference type="Proteomes" id="UP000490821">
    <property type="component" value="Unassembled WGS sequence"/>
</dbReference>
<dbReference type="GO" id="GO:0005886">
    <property type="term" value="C:plasma membrane"/>
    <property type="evidence" value="ECO:0007669"/>
    <property type="project" value="UniProtKB-SubCell"/>
</dbReference>
<keyword evidence="6 13" id="KW-0812">Transmembrane</keyword>
<evidence type="ECO:0000256" key="1">
    <source>
        <dbReference type="ARBA" id="ARBA00004651"/>
    </source>
</evidence>
<organism evidence="14 15">
    <name type="scientific">Thomasclavelia cocleata</name>
    <dbReference type="NCBI Taxonomy" id="69824"/>
    <lineage>
        <taxon>Bacteria</taxon>
        <taxon>Bacillati</taxon>
        <taxon>Bacillota</taxon>
        <taxon>Erysipelotrichia</taxon>
        <taxon>Erysipelotrichales</taxon>
        <taxon>Coprobacillaceae</taxon>
        <taxon>Thomasclavelia</taxon>
    </lineage>
</organism>